<sequence>MSFETTLFQNFLNQLSYSSEIDLMILCGSYALGTATETSDIDLRIILSNTSTISERRIKTLEGYQFSYATHTKRNYKKLIEQQFANGSKFEARLLATGTIIYQKPDSDVAIKNFAAKIIETPFKKLSQYELNRVRYGLRNQYEKVMKLSKESSFFSYNYFCFLKNTLQTYTNILGTEYILEDKLEAYFYSEEFRKLHQMQNIDDEFFKSFFKQAIQEVKKTNLKQLYEHLETKIGTISLEDFTF</sequence>
<feature type="domain" description="Polymerase beta nucleotidyltransferase" evidence="1">
    <location>
        <begin position="15"/>
        <end position="104"/>
    </location>
</feature>
<evidence type="ECO:0000313" key="2">
    <source>
        <dbReference type="EMBL" id="MBC8757030.1"/>
    </source>
</evidence>
<gene>
    <name evidence="2" type="ORF">H2O64_20325</name>
</gene>
<dbReference type="RefSeq" id="WP_187564070.1">
    <property type="nucleotide sequence ID" value="NZ_JACGWS010000015.1"/>
</dbReference>
<evidence type="ECO:0000259" key="1">
    <source>
        <dbReference type="Pfam" id="PF18765"/>
    </source>
</evidence>
<reference evidence="2 3" key="1">
    <citation type="submission" date="2020-07" db="EMBL/GenBank/DDBJ databases">
        <title>Description of Kordia aestuariivivens sp. nov., isolated from a tidal flat.</title>
        <authorList>
            <person name="Park S."/>
            <person name="Yoon J.-H."/>
        </authorList>
    </citation>
    <scope>NUCLEOTIDE SEQUENCE [LARGE SCALE GENOMIC DNA]</scope>
    <source>
        <strain evidence="2 3">YSTF-M3</strain>
    </source>
</reference>
<name>A0ABR7QEP0_9FLAO</name>
<dbReference type="InterPro" id="IPR043519">
    <property type="entry name" value="NT_sf"/>
</dbReference>
<organism evidence="2 3">
    <name type="scientific">Kordia aestuariivivens</name>
    <dbReference type="NCBI Taxonomy" id="2759037"/>
    <lineage>
        <taxon>Bacteria</taxon>
        <taxon>Pseudomonadati</taxon>
        <taxon>Bacteroidota</taxon>
        <taxon>Flavobacteriia</taxon>
        <taxon>Flavobacteriales</taxon>
        <taxon>Flavobacteriaceae</taxon>
        <taxon>Kordia</taxon>
    </lineage>
</organism>
<dbReference type="EMBL" id="JACGWS010000015">
    <property type="protein sequence ID" value="MBC8757030.1"/>
    <property type="molecule type" value="Genomic_DNA"/>
</dbReference>
<evidence type="ECO:0000313" key="3">
    <source>
        <dbReference type="Proteomes" id="UP000619238"/>
    </source>
</evidence>
<dbReference type="CDD" id="cd05403">
    <property type="entry name" value="NT_KNTase_like"/>
    <property type="match status" value="1"/>
</dbReference>
<comment type="caution">
    <text evidence="2">The sequence shown here is derived from an EMBL/GenBank/DDBJ whole genome shotgun (WGS) entry which is preliminary data.</text>
</comment>
<protein>
    <submittedName>
        <fullName evidence="2">Nucleotidyltransferase domain-containing protein</fullName>
    </submittedName>
</protein>
<dbReference type="SUPFAM" id="SSF81301">
    <property type="entry name" value="Nucleotidyltransferase"/>
    <property type="match status" value="1"/>
</dbReference>
<dbReference type="Gene3D" id="3.30.460.10">
    <property type="entry name" value="Beta Polymerase, domain 2"/>
    <property type="match status" value="1"/>
</dbReference>
<dbReference type="Proteomes" id="UP000619238">
    <property type="component" value="Unassembled WGS sequence"/>
</dbReference>
<accession>A0ABR7QEP0</accession>
<keyword evidence="3" id="KW-1185">Reference proteome</keyword>
<dbReference type="InterPro" id="IPR041633">
    <property type="entry name" value="Polbeta"/>
</dbReference>
<proteinExistence type="predicted"/>
<dbReference type="Pfam" id="PF18765">
    <property type="entry name" value="Polbeta"/>
    <property type="match status" value="1"/>
</dbReference>